<evidence type="ECO:0000313" key="2">
    <source>
        <dbReference type="EMBL" id="QJX45976.1"/>
    </source>
</evidence>
<feature type="chain" id="PRO_5026880782" evidence="1">
    <location>
        <begin position="23"/>
        <end position="368"/>
    </location>
</feature>
<organism evidence="2 3">
    <name type="scientific">Hymenobacter taeanensis</name>
    <dbReference type="NCBI Taxonomy" id="2735321"/>
    <lineage>
        <taxon>Bacteria</taxon>
        <taxon>Pseudomonadati</taxon>
        <taxon>Bacteroidota</taxon>
        <taxon>Cytophagia</taxon>
        <taxon>Cytophagales</taxon>
        <taxon>Hymenobacteraceae</taxon>
        <taxon>Hymenobacter</taxon>
    </lineage>
</organism>
<name>A0A6M6BCR1_9BACT</name>
<dbReference type="EMBL" id="CP053538">
    <property type="protein sequence ID" value="QJX45976.1"/>
    <property type="molecule type" value="Genomic_DNA"/>
</dbReference>
<evidence type="ECO:0000256" key="1">
    <source>
        <dbReference type="SAM" id="SignalP"/>
    </source>
</evidence>
<dbReference type="KEGG" id="hts:HMJ29_03100"/>
<feature type="signal peptide" evidence="1">
    <location>
        <begin position="1"/>
        <end position="22"/>
    </location>
</feature>
<accession>A0A6M6BCR1</accession>
<keyword evidence="1" id="KW-0732">Signal</keyword>
<keyword evidence="3" id="KW-1185">Reference proteome</keyword>
<dbReference type="AlphaFoldDB" id="A0A6M6BCR1"/>
<gene>
    <name evidence="2" type="ORF">HMJ29_03100</name>
</gene>
<sequence>MRKALYLLASLSWLLTQQLAQAQAQTSEAPATGLANPQTAAEEAFFTNEKELRFTLHLPLDELLKDKGRKPVLHNAALQYQDAVGATRMVPVQVKLRGHRRQDPAVCQFPPLLIHFPDNGAHPSMFGKMADLKLTTHCRADNYVLREYLVYKLYNALTDMSFRVRLCLVTYQDMNSRQKATVHQAFLLEEASAMAQRNKATIVPKPLIIGMQYTHQESMAMLTLFQYMIGNTDWSVPYRHNIRLLKADGYAAPVPVPYDFDYAGLVMAPYAEPPQQLGITSVRQRLFRGYNFTEELYTKMRALFNERRAALYNVYLSCEYLNRDEKAFATQFLDEFYDTLNDPKEFERSIVRVGRRNEKQYISIKGYD</sequence>
<reference evidence="2 3" key="1">
    <citation type="submission" date="2020-05" db="EMBL/GenBank/DDBJ databases">
        <title>Complete genome sequence of Hymenobacter sp. TS19 in Coasted Sand Dune.</title>
        <authorList>
            <person name="Lee J.-H."/>
            <person name="Jung J.-H."/>
            <person name="Jeong S."/>
            <person name="Zhao L."/>
            <person name="Kim M.-K."/>
            <person name="Seo H.-S."/>
            <person name="Lim S."/>
        </authorList>
    </citation>
    <scope>NUCLEOTIDE SEQUENCE [LARGE SCALE GENOMIC DNA]</scope>
    <source>
        <strain evidence="2 3">TS19</strain>
    </source>
</reference>
<protein>
    <submittedName>
        <fullName evidence="2">Uncharacterized protein</fullName>
    </submittedName>
</protein>
<evidence type="ECO:0000313" key="3">
    <source>
        <dbReference type="Proteomes" id="UP000501623"/>
    </source>
</evidence>
<dbReference type="RefSeq" id="WP_171590112.1">
    <property type="nucleotide sequence ID" value="NZ_CP053538.1"/>
</dbReference>
<dbReference type="Proteomes" id="UP000501623">
    <property type="component" value="Chromosome"/>
</dbReference>
<proteinExistence type="predicted"/>